<keyword evidence="5 6" id="KW-0732">Signal</keyword>
<evidence type="ECO:0000256" key="5">
    <source>
        <dbReference type="ARBA" id="ARBA00022729"/>
    </source>
</evidence>
<evidence type="ECO:0000256" key="6">
    <source>
        <dbReference type="SAM" id="SignalP"/>
    </source>
</evidence>
<comment type="similarity">
    <text evidence="2">Belongs to the bacterial solute-binding protein 8 family.</text>
</comment>
<evidence type="ECO:0000256" key="1">
    <source>
        <dbReference type="ARBA" id="ARBA00004196"/>
    </source>
</evidence>
<dbReference type="PANTHER" id="PTHR30532">
    <property type="entry name" value="IRON III DICITRATE-BINDING PERIPLASMIC PROTEIN"/>
    <property type="match status" value="1"/>
</dbReference>
<evidence type="ECO:0000256" key="2">
    <source>
        <dbReference type="ARBA" id="ARBA00008814"/>
    </source>
</evidence>
<dbReference type="InterPro" id="IPR051313">
    <property type="entry name" value="Bact_iron-sidero_bind"/>
</dbReference>
<proteinExistence type="inferred from homology"/>
<evidence type="ECO:0000313" key="8">
    <source>
        <dbReference type="EMBL" id="MDF0751855.1"/>
    </source>
</evidence>
<keyword evidence="4" id="KW-0408">Iron</keyword>
<feature type="chain" id="PRO_5046508238" evidence="6">
    <location>
        <begin position="19"/>
        <end position="309"/>
    </location>
</feature>
<dbReference type="InterPro" id="IPR002491">
    <property type="entry name" value="ABC_transptr_periplasmic_BD"/>
</dbReference>
<reference evidence="8" key="1">
    <citation type="submission" date="2022-07" db="EMBL/GenBank/DDBJ databases">
        <title>Marinobacter iranensis a new bacterium isolate from a hipersaline lake in Iran.</title>
        <authorList>
            <person name="Mohammad A.M.A."/>
            <person name="Cristina S.-P."/>
            <person name="Antonio V."/>
        </authorList>
    </citation>
    <scope>NUCLEOTIDE SEQUENCE</scope>
    <source>
        <strain evidence="8">71-i</strain>
    </source>
</reference>
<dbReference type="Pfam" id="PF01497">
    <property type="entry name" value="Peripla_BP_2"/>
    <property type="match status" value="1"/>
</dbReference>
<dbReference type="Gene3D" id="3.40.50.1980">
    <property type="entry name" value="Nitrogenase molybdenum iron protein domain"/>
    <property type="match status" value="2"/>
</dbReference>
<evidence type="ECO:0000256" key="3">
    <source>
        <dbReference type="ARBA" id="ARBA00022448"/>
    </source>
</evidence>
<comment type="caution">
    <text evidence="8">The sequence shown here is derived from an EMBL/GenBank/DDBJ whole genome shotgun (WGS) entry which is preliminary data.</text>
</comment>
<dbReference type="EMBL" id="JANCMW010000012">
    <property type="protein sequence ID" value="MDF0751855.1"/>
    <property type="molecule type" value="Genomic_DNA"/>
</dbReference>
<evidence type="ECO:0000256" key="4">
    <source>
        <dbReference type="ARBA" id="ARBA00022496"/>
    </source>
</evidence>
<accession>A0ABT5YFR2</accession>
<protein>
    <submittedName>
        <fullName evidence="8">Iron-siderophore ABC transporter substrate-binding protein</fullName>
    </submittedName>
</protein>
<dbReference type="PANTHER" id="PTHR30532:SF1">
    <property type="entry name" value="IRON(3+)-HYDROXAMATE-BINDING PROTEIN FHUD"/>
    <property type="match status" value="1"/>
</dbReference>
<keyword evidence="4" id="KW-0410">Iron transport</keyword>
<name>A0ABT5YFR2_9GAMM</name>
<gene>
    <name evidence="8" type="ORF">NLU14_16615</name>
</gene>
<dbReference type="SUPFAM" id="SSF53807">
    <property type="entry name" value="Helical backbone' metal receptor"/>
    <property type="match status" value="1"/>
</dbReference>
<sequence length="309" mass="33720">MKLFAVIALCFVSLVANAEPPKPIVAAQSEVIPDAPQRIVSLDDLTTEILLGLGIRPVGVANPDSYRWQGKPLADRLDGVVSLGTPQQPNLERLIRLQPDLILGVSSLHASLFDRLDRLAPTVMYRVSLEPSPRDAVAVGKATLEHLAALTGRQAEARAIVAELDQSLDRGRRVAREKGMAGEPIAVLYPLAEQGLFIVSNEQTLVVSLANRLGGTNPWPLREGHTIHQRIEIHALAREPDAHIFMIGNFSGAPMFESPLWRALPVARNEHYGFLETNYWSFGGPLTANVIMKQMIEVMNGMGSVTQAP</sequence>
<dbReference type="RefSeq" id="WP_275708581.1">
    <property type="nucleotide sequence ID" value="NZ_JANCMW010000012.1"/>
</dbReference>
<feature type="signal peptide" evidence="6">
    <location>
        <begin position="1"/>
        <end position="18"/>
    </location>
</feature>
<feature type="domain" description="Fe/B12 periplasmic-binding" evidence="7">
    <location>
        <begin position="38"/>
        <end position="303"/>
    </location>
</feature>
<evidence type="ECO:0000259" key="7">
    <source>
        <dbReference type="PROSITE" id="PS50983"/>
    </source>
</evidence>
<organism evidence="8 9">
    <name type="scientific">Marinobacter iranensis</name>
    <dbReference type="NCBI Taxonomy" id="2962607"/>
    <lineage>
        <taxon>Bacteria</taxon>
        <taxon>Pseudomonadati</taxon>
        <taxon>Pseudomonadota</taxon>
        <taxon>Gammaproteobacteria</taxon>
        <taxon>Pseudomonadales</taxon>
        <taxon>Marinobacteraceae</taxon>
        <taxon>Marinobacter</taxon>
    </lineage>
</organism>
<evidence type="ECO:0000313" key="9">
    <source>
        <dbReference type="Proteomes" id="UP001143391"/>
    </source>
</evidence>
<keyword evidence="4" id="KW-0406">Ion transport</keyword>
<dbReference type="CDD" id="cd01146">
    <property type="entry name" value="FhuD"/>
    <property type="match status" value="1"/>
</dbReference>
<keyword evidence="9" id="KW-1185">Reference proteome</keyword>
<dbReference type="PROSITE" id="PS50983">
    <property type="entry name" value="FE_B12_PBP"/>
    <property type="match status" value="1"/>
</dbReference>
<dbReference type="Proteomes" id="UP001143391">
    <property type="component" value="Unassembled WGS sequence"/>
</dbReference>
<comment type="subcellular location">
    <subcellularLocation>
        <location evidence="1">Cell envelope</location>
    </subcellularLocation>
</comment>
<keyword evidence="3" id="KW-0813">Transport</keyword>